<sequence>MELSFRWYGQDDPVTLEHIRQIPDMKQIVSAIYDVPVGEVWSSVRIKELKEQIEAAGLKFEVVESLPVHENIKLGKDNRDQLIENYKESLINLAENGIKTVTYNFMPVFDWTRSQLDYPLQDGSNTLIYDHNQIKDIDPLTTELNLPGWNESYSREEMNELIKAYQQTSDEQLWQNLTYFLDNVLPTAIEHDIDLAIHPDDPPWPIFGIPRIIKNKDSYERLLSINSSKNNGICFCTGSLGSLAENDLPAMIRTFGDHIHFMHMRNVKRMGEYSFVETGHLSKQGSVDMKAIVQALHDIGFKGTIRPDHGRMIWGETGKAGYGLYDRALGATYINGLIEGVSPE</sequence>
<dbReference type="GO" id="GO:0030145">
    <property type="term" value="F:manganese ion binding"/>
    <property type="evidence" value="ECO:0007669"/>
    <property type="project" value="TreeGrafter"/>
</dbReference>
<accession>A0A380CQ46</accession>
<evidence type="ECO:0000313" key="10">
    <source>
        <dbReference type="EMBL" id="GEP99863.1"/>
    </source>
</evidence>
<comment type="catalytic activity">
    <reaction evidence="1 9">
        <text>D-mannonate = 2-dehydro-3-deoxy-D-gluconate + H2O</text>
        <dbReference type="Rhea" id="RHEA:20097"/>
        <dbReference type="ChEBI" id="CHEBI:15377"/>
        <dbReference type="ChEBI" id="CHEBI:17767"/>
        <dbReference type="ChEBI" id="CHEBI:57990"/>
        <dbReference type="EC" id="4.2.1.8"/>
    </reaction>
</comment>
<organism evidence="11 12">
    <name type="scientific">Staphylococcus arlettae</name>
    <dbReference type="NCBI Taxonomy" id="29378"/>
    <lineage>
        <taxon>Bacteria</taxon>
        <taxon>Bacillati</taxon>
        <taxon>Bacillota</taxon>
        <taxon>Bacilli</taxon>
        <taxon>Bacillales</taxon>
        <taxon>Staphylococcaceae</taxon>
        <taxon>Staphylococcus</taxon>
    </lineage>
</organism>
<reference evidence="11 12" key="1">
    <citation type="submission" date="2018-06" db="EMBL/GenBank/DDBJ databases">
        <authorList>
            <consortium name="Pathogen Informatics"/>
            <person name="Doyle S."/>
        </authorList>
    </citation>
    <scope>NUCLEOTIDE SEQUENCE [LARGE SCALE GENOMIC DNA]</scope>
    <source>
        <strain evidence="11 12">NCTC12413</strain>
    </source>
</reference>
<protein>
    <recommendedName>
        <fullName evidence="5 9">Mannonate dehydratase</fullName>
        <ecNumber evidence="5 9">4.2.1.8</ecNumber>
    </recommendedName>
    <alternativeName>
        <fullName evidence="9">D-mannonate hydro-lyase</fullName>
    </alternativeName>
</protein>
<evidence type="ECO:0000256" key="2">
    <source>
        <dbReference type="ARBA" id="ARBA00002713"/>
    </source>
</evidence>
<dbReference type="STRING" id="1212545.SARL_03691"/>
<dbReference type="OrthoDB" id="9780250at2"/>
<evidence type="ECO:0000313" key="11">
    <source>
        <dbReference type="EMBL" id="SUJ26125.1"/>
    </source>
</evidence>
<dbReference type="GO" id="GO:0008198">
    <property type="term" value="F:ferrous iron binding"/>
    <property type="evidence" value="ECO:0007669"/>
    <property type="project" value="TreeGrafter"/>
</dbReference>
<proteinExistence type="inferred from homology"/>
<keyword evidence="6 9" id="KW-0408">Iron</keyword>
<dbReference type="SUPFAM" id="SSF51658">
    <property type="entry name" value="Xylose isomerase-like"/>
    <property type="match status" value="1"/>
</dbReference>
<dbReference type="RefSeq" id="WP_103388445.1">
    <property type="nucleotide sequence ID" value="NZ_BKAV01000006.1"/>
</dbReference>
<dbReference type="EMBL" id="BKAV01000006">
    <property type="protein sequence ID" value="GEP99863.1"/>
    <property type="molecule type" value="Genomic_DNA"/>
</dbReference>
<reference evidence="10 13" key="2">
    <citation type="submission" date="2019-07" db="EMBL/GenBank/DDBJ databases">
        <title>Whole genome shotgun sequence of Staphylococcus arlettae NBRC 109765.</title>
        <authorList>
            <person name="Hosoyama A."/>
            <person name="Uohara A."/>
            <person name="Ohji S."/>
            <person name="Ichikawa N."/>
        </authorList>
    </citation>
    <scope>NUCLEOTIDE SEQUENCE [LARGE SCALE GENOMIC DNA]</scope>
    <source>
        <strain evidence="10 13">NBRC 109765</strain>
    </source>
</reference>
<evidence type="ECO:0000256" key="4">
    <source>
        <dbReference type="ARBA" id="ARBA00007389"/>
    </source>
</evidence>
<evidence type="ECO:0000256" key="7">
    <source>
        <dbReference type="ARBA" id="ARBA00023211"/>
    </source>
</evidence>
<dbReference type="GO" id="GO:0008927">
    <property type="term" value="F:mannonate dehydratase activity"/>
    <property type="evidence" value="ECO:0007669"/>
    <property type="project" value="UniProtKB-UniRule"/>
</dbReference>
<dbReference type="GO" id="GO:0042840">
    <property type="term" value="P:D-glucuronate catabolic process"/>
    <property type="evidence" value="ECO:0007669"/>
    <property type="project" value="TreeGrafter"/>
</dbReference>
<evidence type="ECO:0000256" key="5">
    <source>
        <dbReference type="ARBA" id="ARBA00012927"/>
    </source>
</evidence>
<evidence type="ECO:0000256" key="3">
    <source>
        <dbReference type="ARBA" id="ARBA00004892"/>
    </source>
</evidence>
<dbReference type="Proteomes" id="UP000254956">
    <property type="component" value="Unassembled WGS sequence"/>
</dbReference>
<comment type="cofactor">
    <cofactor evidence="9">
        <name>Fe(2+)</name>
        <dbReference type="ChEBI" id="CHEBI:29033"/>
    </cofactor>
    <cofactor evidence="9">
        <name>Mn(2+)</name>
        <dbReference type="ChEBI" id="CHEBI:29035"/>
    </cofactor>
</comment>
<keyword evidence="8 9" id="KW-0456">Lyase</keyword>
<evidence type="ECO:0000313" key="13">
    <source>
        <dbReference type="Proteomes" id="UP000321598"/>
    </source>
</evidence>
<dbReference type="AlphaFoldDB" id="A0A380CQ46"/>
<evidence type="ECO:0000256" key="1">
    <source>
        <dbReference type="ARBA" id="ARBA00001794"/>
    </source>
</evidence>
<dbReference type="EMBL" id="UGZE01000001">
    <property type="protein sequence ID" value="SUJ26125.1"/>
    <property type="molecule type" value="Genomic_DNA"/>
</dbReference>
<comment type="pathway">
    <text evidence="3 9">Carbohydrate metabolism; pentose and glucuronate interconversion.</text>
</comment>
<dbReference type="NCBIfam" id="NF003027">
    <property type="entry name" value="PRK03906.1"/>
    <property type="match status" value="2"/>
</dbReference>
<dbReference type="PIRSF" id="PIRSF016049">
    <property type="entry name" value="Man_dehyd"/>
    <property type="match status" value="1"/>
</dbReference>
<dbReference type="InterPro" id="IPR036237">
    <property type="entry name" value="Xyl_isomerase-like_sf"/>
</dbReference>
<dbReference type="InterPro" id="IPR004628">
    <property type="entry name" value="Man_deHydtase"/>
</dbReference>
<evidence type="ECO:0000256" key="9">
    <source>
        <dbReference type="HAMAP-Rule" id="MF_00106"/>
    </source>
</evidence>
<keyword evidence="13" id="KW-1185">Reference proteome</keyword>
<dbReference type="PANTHER" id="PTHR30387">
    <property type="entry name" value="MANNONATE DEHYDRATASE"/>
    <property type="match status" value="1"/>
</dbReference>
<evidence type="ECO:0000256" key="8">
    <source>
        <dbReference type="ARBA" id="ARBA00023239"/>
    </source>
</evidence>
<name>A0A380CQ46_9STAP</name>
<comment type="function">
    <text evidence="2 9">Catalyzes the dehydration of D-mannonate.</text>
</comment>
<comment type="similarity">
    <text evidence="4 9">Belongs to the mannonate dehydratase family.</text>
</comment>
<evidence type="ECO:0000313" key="12">
    <source>
        <dbReference type="Proteomes" id="UP000254956"/>
    </source>
</evidence>
<gene>
    <name evidence="9 11" type="primary">uxuA</name>
    <name evidence="11" type="ORF">NCTC12413_02367</name>
    <name evidence="10" type="ORF">SAR03_09010</name>
</gene>
<dbReference type="PANTHER" id="PTHR30387:SF2">
    <property type="entry name" value="MANNONATE DEHYDRATASE"/>
    <property type="match status" value="1"/>
</dbReference>
<evidence type="ECO:0000256" key="6">
    <source>
        <dbReference type="ARBA" id="ARBA00023004"/>
    </source>
</evidence>
<dbReference type="Gene3D" id="3.20.20.150">
    <property type="entry name" value="Divalent-metal-dependent TIM barrel enzymes"/>
    <property type="match status" value="1"/>
</dbReference>
<dbReference type="HAMAP" id="MF_00106">
    <property type="entry name" value="UxuA"/>
    <property type="match status" value="1"/>
</dbReference>
<dbReference type="UniPathway" id="UPA00246"/>
<dbReference type="Pfam" id="PF03786">
    <property type="entry name" value="UxuA"/>
    <property type="match status" value="1"/>
</dbReference>
<dbReference type="Proteomes" id="UP000321598">
    <property type="component" value="Unassembled WGS sequence"/>
</dbReference>
<keyword evidence="7 9" id="KW-0464">Manganese</keyword>
<dbReference type="EC" id="4.2.1.8" evidence="5 9"/>